<evidence type="ECO:0000256" key="9">
    <source>
        <dbReference type="ARBA" id="ARBA00023172"/>
    </source>
</evidence>
<dbReference type="PANTHER" id="PTHR19306:SF6">
    <property type="entry name" value="STRUCTURAL MAINTENANCE OF CHROMOSOMES PROTEIN 6"/>
    <property type="match status" value="1"/>
</dbReference>
<feature type="compositionally biased region" description="Basic and acidic residues" evidence="13">
    <location>
        <begin position="661"/>
        <end position="676"/>
    </location>
</feature>
<dbReference type="OrthoDB" id="10072614at2759"/>
<keyword evidence="7" id="KW-0067">ATP-binding</keyword>
<gene>
    <name evidence="15" type="ORF">AV274_4190</name>
</gene>
<dbReference type="GO" id="GO:0030915">
    <property type="term" value="C:Smc5-Smc6 complex"/>
    <property type="evidence" value="ECO:0007669"/>
    <property type="project" value="TreeGrafter"/>
</dbReference>
<evidence type="ECO:0000256" key="10">
    <source>
        <dbReference type="ARBA" id="ARBA00023204"/>
    </source>
</evidence>
<dbReference type="Gene3D" id="3.40.50.300">
    <property type="entry name" value="P-loop containing nucleotide triphosphate hydrolases"/>
    <property type="match status" value="2"/>
</dbReference>
<proteinExistence type="inferred from homology"/>
<dbReference type="GO" id="GO:0003684">
    <property type="term" value="F:damaged DNA binding"/>
    <property type="evidence" value="ECO:0007669"/>
    <property type="project" value="TreeGrafter"/>
</dbReference>
<evidence type="ECO:0000256" key="3">
    <source>
        <dbReference type="ARBA" id="ARBA00006793"/>
    </source>
</evidence>
<sequence length="1069" mass="121336">MSDPSKEYRIDCGTIKKMDIVNFMCHEHLEVNFDKNITFITGPNGSGKSAILTALQVAFGVRANSTGRANKFDQLIRKGCNSGAEIKVWLRNVGLNAYKHSDYGDAIIVHRIIRPSSNRSMLENEWGKCVSDRKRDLADMLKHFNIKIENPLVFMEQTTMKQFIQGDEKVKYEVLMQAMNFKSLEQNFMLTEDNLSSMNSMLHRYKDVELGKKRQIRDEAMEQVRAVQHLEDRQKQILDLEKKVVWADVQAIEDDIAGRESEISQIDQTMEKIQSARDSTAKELEAVLSESAAVDEQVQAVKNDLTIYMGEVQRITRELDEILAPVDEAKMKVERNKGRIAACERDIRTLRGSIAAVTEQMQKKENDTRKKQQVEALQQALNALASRSSVLDEEIQRVVSARDELQRAQQDVNQEQKEVLSAMRERKYELARLKTQCADLEGSSSGSHRKYGQSVQSMFAELQQYRPQQPVFFPIGDYVTVKREYAEWASTIECYLSNVLSGAICCRGCNRDINKVRELMRRHGVGFACLVTVDYQGSQVLDPTRLPREGPTMLDVLEFKSEVVKKALIIQNHIEARLLVEDYAAVTRLTGDGAHRHMVQFVSSIVTRNGDNHRVINGKPISEANRRTPTGVLQSDVSGLLRDLRARVQEKEAEVAAADNEAQRLAREAGAKRDGVARNNQELQRKEAEKTSVSRLMSDKRRALDVLLGEDDEEELAELRGQQQTLEQTLGEKEEERQKYAEETAGLEEMVAAQESLVKGANERRGAMLKKVEETKERIRELKMKEDVTTTKARLEAKLQKSDEALAGLAKDKAKKEAETEKQKKTLGESLAALSAETRPAERVNKKQCQAMIAKCKEDLNVELEKLGIRDLEALKQAAAEKAAAYQKCNEEYKSIKREGQEMDRLDKRQKLTYNELRNEAQQQICKRFTKFLSQRKAEGKVDIDHGKKQVALSVKMDSTNEIASSQVSNIRVLSGGEKSFVTLSLIMATTHVIESPFFIMDEFDVFMDEANRVVSLHTIIDTARQEGRQFIFITPHNLETVVKEMNKDKEHSSIGIYALSDHQQGRAH</sequence>
<evidence type="ECO:0000256" key="4">
    <source>
        <dbReference type="ARBA" id="ARBA00022454"/>
    </source>
</evidence>
<accession>A0A196SAS3</accession>
<dbReference type="AlphaFoldDB" id="A0A196SAS3"/>
<dbReference type="InterPro" id="IPR027417">
    <property type="entry name" value="P-loop_NTPase"/>
</dbReference>
<keyword evidence="9" id="KW-0233">DNA recombination</keyword>
<dbReference type="EMBL" id="LXWW01000288">
    <property type="protein sequence ID" value="OAO14123.1"/>
    <property type="molecule type" value="Genomic_DNA"/>
</dbReference>
<dbReference type="SUPFAM" id="SSF52540">
    <property type="entry name" value="P-loop containing nucleoside triphosphate hydrolases"/>
    <property type="match status" value="2"/>
</dbReference>
<keyword evidence="4" id="KW-0158">Chromosome</keyword>
<comment type="caution">
    <text evidence="15">The sequence shown here is derived from an EMBL/GenBank/DDBJ whole genome shotgun (WGS) entry which is preliminary data.</text>
</comment>
<evidence type="ECO:0000256" key="12">
    <source>
        <dbReference type="SAM" id="Coils"/>
    </source>
</evidence>
<dbReference type="InterPro" id="IPR003395">
    <property type="entry name" value="RecF/RecN/SMC_N"/>
</dbReference>
<reference evidence="15 16" key="1">
    <citation type="submission" date="2016-05" db="EMBL/GenBank/DDBJ databases">
        <title>Nuclear genome of Blastocystis sp. subtype 1 NandII.</title>
        <authorList>
            <person name="Gentekaki E."/>
            <person name="Curtis B."/>
            <person name="Stairs C."/>
            <person name="Eme L."/>
            <person name="Herman E."/>
            <person name="Klimes V."/>
            <person name="Arias M.C."/>
            <person name="Elias M."/>
            <person name="Hilliou F."/>
            <person name="Klute M."/>
            <person name="Malik S.-B."/>
            <person name="Pightling A."/>
            <person name="Rachubinski R."/>
            <person name="Salas D."/>
            <person name="Schlacht A."/>
            <person name="Suga H."/>
            <person name="Archibald J."/>
            <person name="Ball S.G."/>
            <person name="Clark G."/>
            <person name="Dacks J."/>
            <person name="Van Der Giezen M."/>
            <person name="Tsaousis A."/>
            <person name="Roger A."/>
        </authorList>
    </citation>
    <scope>NUCLEOTIDE SEQUENCE [LARGE SCALE GENOMIC DNA]</scope>
    <source>
        <strain evidence="16">ATCC 50177 / NandII</strain>
    </source>
</reference>
<feature type="compositionally biased region" description="Basic and acidic residues" evidence="13">
    <location>
        <begin position="683"/>
        <end position="694"/>
    </location>
</feature>
<evidence type="ECO:0000256" key="8">
    <source>
        <dbReference type="ARBA" id="ARBA00023054"/>
    </source>
</evidence>
<evidence type="ECO:0000256" key="11">
    <source>
        <dbReference type="ARBA" id="ARBA00023242"/>
    </source>
</evidence>
<dbReference type="GO" id="GO:0003697">
    <property type="term" value="F:single-stranded DNA binding"/>
    <property type="evidence" value="ECO:0007669"/>
    <property type="project" value="TreeGrafter"/>
</dbReference>
<dbReference type="STRING" id="478820.A0A196SAS3"/>
<dbReference type="PANTHER" id="PTHR19306">
    <property type="entry name" value="STRUCTURAL MAINTENANCE OF CHROMOSOMES 5,6 SMC5, SMC6"/>
    <property type="match status" value="1"/>
</dbReference>
<name>A0A196SAS3_BLAHN</name>
<evidence type="ECO:0000256" key="13">
    <source>
        <dbReference type="SAM" id="MobiDB-lite"/>
    </source>
</evidence>
<dbReference type="SUPFAM" id="SSF90257">
    <property type="entry name" value="Myosin rod fragments"/>
    <property type="match status" value="1"/>
</dbReference>
<dbReference type="Gene3D" id="1.10.287.1490">
    <property type="match status" value="1"/>
</dbReference>
<dbReference type="Proteomes" id="UP000078348">
    <property type="component" value="Unassembled WGS sequence"/>
</dbReference>
<keyword evidence="5" id="KW-0547">Nucleotide-binding</keyword>
<keyword evidence="10" id="KW-0234">DNA repair</keyword>
<organism evidence="15 16">
    <name type="scientific">Blastocystis sp. subtype 1 (strain ATCC 50177 / NandII)</name>
    <dbReference type="NCBI Taxonomy" id="478820"/>
    <lineage>
        <taxon>Eukaryota</taxon>
        <taxon>Sar</taxon>
        <taxon>Stramenopiles</taxon>
        <taxon>Bigyra</taxon>
        <taxon>Opalozoa</taxon>
        <taxon>Opalinata</taxon>
        <taxon>Blastocystidae</taxon>
        <taxon>Blastocystis</taxon>
    </lineage>
</organism>
<evidence type="ECO:0000256" key="1">
    <source>
        <dbReference type="ARBA" id="ARBA00004123"/>
    </source>
</evidence>
<dbReference type="GO" id="GO:0000724">
    <property type="term" value="P:double-strand break repair via homologous recombination"/>
    <property type="evidence" value="ECO:0007669"/>
    <property type="project" value="TreeGrafter"/>
</dbReference>
<feature type="region of interest" description="Disordered" evidence="13">
    <location>
        <begin position="658"/>
        <end position="694"/>
    </location>
</feature>
<evidence type="ECO:0000256" key="6">
    <source>
        <dbReference type="ARBA" id="ARBA00022763"/>
    </source>
</evidence>
<dbReference type="GO" id="GO:0005634">
    <property type="term" value="C:nucleus"/>
    <property type="evidence" value="ECO:0007669"/>
    <property type="project" value="UniProtKB-SubCell"/>
</dbReference>
<keyword evidence="6" id="KW-0227">DNA damage</keyword>
<protein>
    <submittedName>
        <fullName evidence="15">Structural maintenance of chromosomes protein 6</fullName>
    </submittedName>
</protein>
<evidence type="ECO:0000256" key="7">
    <source>
        <dbReference type="ARBA" id="ARBA00022840"/>
    </source>
</evidence>
<comment type="subcellular location">
    <subcellularLocation>
        <location evidence="2">Chromosome</location>
    </subcellularLocation>
    <subcellularLocation>
        <location evidence="1">Nucleus</location>
    </subcellularLocation>
</comment>
<keyword evidence="8 12" id="KW-0175">Coiled coil</keyword>
<dbReference type="GO" id="GO:0035861">
    <property type="term" value="C:site of double-strand break"/>
    <property type="evidence" value="ECO:0007669"/>
    <property type="project" value="TreeGrafter"/>
</dbReference>
<keyword evidence="11" id="KW-0539">Nucleus</keyword>
<evidence type="ECO:0000256" key="5">
    <source>
        <dbReference type="ARBA" id="ARBA00022741"/>
    </source>
</evidence>
<evidence type="ECO:0000313" key="16">
    <source>
        <dbReference type="Proteomes" id="UP000078348"/>
    </source>
</evidence>
<feature type="coiled-coil region" evidence="12">
    <location>
        <begin position="872"/>
        <end position="899"/>
    </location>
</feature>
<evidence type="ECO:0000259" key="14">
    <source>
        <dbReference type="Pfam" id="PF02463"/>
    </source>
</evidence>
<dbReference type="GO" id="GO:0005524">
    <property type="term" value="F:ATP binding"/>
    <property type="evidence" value="ECO:0007669"/>
    <property type="project" value="UniProtKB-KW"/>
</dbReference>
<keyword evidence="16" id="KW-1185">Reference proteome</keyword>
<dbReference type="Pfam" id="PF02463">
    <property type="entry name" value="SMC_N"/>
    <property type="match status" value="1"/>
</dbReference>
<evidence type="ECO:0000313" key="15">
    <source>
        <dbReference type="EMBL" id="OAO14123.1"/>
    </source>
</evidence>
<feature type="domain" description="RecF/RecN/SMC N-terminal" evidence="14">
    <location>
        <begin position="15"/>
        <end position="1038"/>
    </location>
</feature>
<comment type="similarity">
    <text evidence="3">Belongs to the SMC family. SMC6 subfamily.</text>
</comment>
<evidence type="ECO:0000256" key="2">
    <source>
        <dbReference type="ARBA" id="ARBA00004286"/>
    </source>
</evidence>
<feature type="coiled-coil region" evidence="12">
    <location>
        <begin position="347"/>
        <end position="425"/>
    </location>
</feature>